<comment type="caution">
    <text evidence="2">The sequence shown here is derived from an EMBL/GenBank/DDBJ whole genome shotgun (WGS) entry which is preliminary data.</text>
</comment>
<feature type="compositionally biased region" description="Basic and acidic residues" evidence="1">
    <location>
        <begin position="55"/>
        <end position="64"/>
    </location>
</feature>
<dbReference type="AlphaFoldDB" id="A0A8X6L7M1"/>
<dbReference type="Proteomes" id="UP000887116">
    <property type="component" value="Unassembled WGS sequence"/>
</dbReference>
<accession>A0A8X6L7M1</accession>
<feature type="region of interest" description="Disordered" evidence="1">
    <location>
        <begin position="1"/>
        <end position="24"/>
    </location>
</feature>
<gene>
    <name evidence="2" type="primary">NCL1_31301</name>
    <name evidence="2" type="ORF">TNCT_99571</name>
</gene>
<sequence>MMNPTPSYGSARPSKQQTPNLLSETPDLVPIPIFILQDQTGILCSRLDLNDIEESGKGRADERASSSLPACAKKRTTEVIESAPTPSTSTAPAADGEGMETNADDPPAGDIIEIAPVPERKVRTPPPFFINPKGDWRQLVAIAKMHAPSFQSQMAGRFLKVTVADVDQYRALNSFHTEAGVEFKSFNLKEDRPVKVVIRGLPSNTEPEDIQAEIEAEGFKDLSLTLIEVSLKESKTSMQRTHMAALNSCRYSEHHECKGTVVRLSTKTPTTTGTFERHVCLCYFTTTDVHRVPHTLQAILKVK</sequence>
<protein>
    <submittedName>
        <fullName evidence="2">Zinc finger protein</fullName>
    </submittedName>
</protein>
<keyword evidence="3" id="KW-1185">Reference proteome</keyword>
<evidence type="ECO:0000313" key="3">
    <source>
        <dbReference type="Proteomes" id="UP000887116"/>
    </source>
</evidence>
<evidence type="ECO:0000313" key="2">
    <source>
        <dbReference type="EMBL" id="GFQ98481.1"/>
    </source>
</evidence>
<name>A0A8X6L7M1_TRICU</name>
<evidence type="ECO:0000256" key="1">
    <source>
        <dbReference type="SAM" id="MobiDB-lite"/>
    </source>
</evidence>
<proteinExistence type="predicted"/>
<organism evidence="2 3">
    <name type="scientific">Trichonephila clavata</name>
    <name type="common">Joro spider</name>
    <name type="synonym">Nephila clavata</name>
    <dbReference type="NCBI Taxonomy" id="2740835"/>
    <lineage>
        <taxon>Eukaryota</taxon>
        <taxon>Metazoa</taxon>
        <taxon>Ecdysozoa</taxon>
        <taxon>Arthropoda</taxon>
        <taxon>Chelicerata</taxon>
        <taxon>Arachnida</taxon>
        <taxon>Araneae</taxon>
        <taxon>Araneomorphae</taxon>
        <taxon>Entelegynae</taxon>
        <taxon>Araneoidea</taxon>
        <taxon>Nephilidae</taxon>
        <taxon>Trichonephila</taxon>
    </lineage>
</organism>
<feature type="compositionally biased region" description="Polar residues" evidence="1">
    <location>
        <begin position="1"/>
        <end position="23"/>
    </location>
</feature>
<feature type="compositionally biased region" description="Low complexity" evidence="1">
    <location>
        <begin position="82"/>
        <end position="94"/>
    </location>
</feature>
<reference evidence="2" key="1">
    <citation type="submission" date="2020-07" db="EMBL/GenBank/DDBJ databases">
        <title>Multicomponent nature underlies the extraordinary mechanical properties of spider dragline silk.</title>
        <authorList>
            <person name="Kono N."/>
            <person name="Nakamura H."/>
            <person name="Mori M."/>
            <person name="Yoshida Y."/>
            <person name="Ohtoshi R."/>
            <person name="Malay A.D."/>
            <person name="Moran D.A.P."/>
            <person name="Tomita M."/>
            <person name="Numata K."/>
            <person name="Arakawa K."/>
        </authorList>
    </citation>
    <scope>NUCLEOTIDE SEQUENCE</scope>
</reference>
<dbReference type="EMBL" id="BMAO01005027">
    <property type="protein sequence ID" value="GFQ98481.1"/>
    <property type="molecule type" value="Genomic_DNA"/>
</dbReference>
<feature type="region of interest" description="Disordered" evidence="1">
    <location>
        <begin position="55"/>
        <end position="111"/>
    </location>
</feature>